<proteinExistence type="predicted"/>
<keyword evidence="2" id="KW-1185">Reference proteome</keyword>
<name>A0A8H4AXN8_GIGMA</name>
<sequence>MPLSLTNCVDNNQNSSFLDVINNYDWSSTSLGSIESWEPQFKTVLQLCFKSIFPTYIYMGPDWTTVYNEASIPVLKSKHPHALGKPAIEIWHESPELVTKLDRIRESGQGIYGYDFYLEALRDGYREEVYFDYAFTPIYKSDGTIWGVVNMTTEVTQKVLNNRRLKTLNSLSLQTAGAESLEIACHTIMKTLQNNKDIPYALIYIVENHNDPKTGLKSLIARLVATTFDEICKEDLANGKFKRHIPDYFPETNETINLTKISDQGNDNYIEVKLATSTYPFLKCDFWPIHLVMKEEKHIQILLNDNSQAILLPSKLTFCNDRNLSAILICGINPLRKLDDQYMEFYKLVLSSANKSLMQGMSIEEERRHSKILADLNHQKDTFFQNISHELKSIE</sequence>
<dbReference type="AlphaFoldDB" id="A0A8H4AXN8"/>
<evidence type="ECO:0000313" key="1">
    <source>
        <dbReference type="EMBL" id="KAF0542828.1"/>
    </source>
</evidence>
<dbReference type="Proteomes" id="UP000439903">
    <property type="component" value="Unassembled WGS sequence"/>
</dbReference>
<dbReference type="OrthoDB" id="5378913at2759"/>
<dbReference type="EMBL" id="WTPW01000140">
    <property type="protein sequence ID" value="KAF0542828.1"/>
    <property type="molecule type" value="Genomic_DNA"/>
</dbReference>
<organism evidence="1 2">
    <name type="scientific">Gigaspora margarita</name>
    <dbReference type="NCBI Taxonomy" id="4874"/>
    <lineage>
        <taxon>Eukaryota</taxon>
        <taxon>Fungi</taxon>
        <taxon>Fungi incertae sedis</taxon>
        <taxon>Mucoromycota</taxon>
        <taxon>Glomeromycotina</taxon>
        <taxon>Glomeromycetes</taxon>
        <taxon>Diversisporales</taxon>
        <taxon>Gigasporaceae</taxon>
        <taxon>Gigaspora</taxon>
    </lineage>
</organism>
<gene>
    <name evidence="1" type="ORF">F8M41_004299</name>
</gene>
<comment type="caution">
    <text evidence="1">The sequence shown here is derived from an EMBL/GenBank/DDBJ whole genome shotgun (WGS) entry which is preliminary data.</text>
</comment>
<evidence type="ECO:0000313" key="2">
    <source>
        <dbReference type="Proteomes" id="UP000439903"/>
    </source>
</evidence>
<dbReference type="Gene3D" id="3.30.450.20">
    <property type="entry name" value="PAS domain"/>
    <property type="match status" value="1"/>
</dbReference>
<protein>
    <submittedName>
        <fullName evidence="1">PAS domain S-box protein</fullName>
    </submittedName>
</protein>
<accession>A0A8H4AXN8</accession>
<reference evidence="1 2" key="1">
    <citation type="journal article" date="2019" name="Environ. Microbiol.">
        <title>At the nexus of three kingdoms: the genome of the mycorrhizal fungus Gigaspora margarita provides insights into plant, endobacterial and fungal interactions.</title>
        <authorList>
            <person name="Venice F."/>
            <person name="Ghignone S."/>
            <person name="Salvioli di Fossalunga A."/>
            <person name="Amselem J."/>
            <person name="Novero M."/>
            <person name="Xianan X."/>
            <person name="Sedzielewska Toro K."/>
            <person name="Morin E."/>
            <person name="Lipzen A."/>
            <person name="Grigoriev I.V."/>
            <person name="Henrissat B."/>
            <person name="Martin F.M."/>
            <person name="Bonfante P."/>
        </authorList>
    </citation>
    <scope>NUCLEOTIDE SEQUENCE [LARGE SCALE GENOMIC DNA]</scope>
    <source>
        <strain evidence="1 2">BEG34</strain>
    </source>
</reference>